<name>A0A8H8UHF4_9HELO</name>
<keyword evidence="3" id="KW-0472">Membrane</keyword>
<dbReference type="PROSITE" id="PS50850">
    <property type="entry name" value="MFS"/>
    <property type="match status" value="1"/>
</dbReference>
<gene>
    <name evidence="5" type="ORF">LSUB1_G000460</name>
</gene>
<keyword evidence="3" id="KW-1133">Transmembrane helix</keyword>
<feature type="transmembrane region" description="Helical" evidence="3">
    <location>
        <begin position="151"/>
        <end position="171"/>
    </location>
</feature>
<dbReference type="GO" id="GO:0016020">
    <property type="term" value="C:membrane"/>
    <property type="evidence" value="ECO:0007669"/>
    <property type="project" value="UniProtKB-SubCell"/>
</dbReference>
<comment type="caution">
    <text evidence="5">The sequence shown here is derived from an EMBL/GenBank/DDBJ whole genome shotgun (WGS) entry which is preliminary data.</text>
</comment>
<protein>
    <submittedName>
        <fullName evidence="5">Fujikurins efflux protein</fullName>
    </submittedName>
</protein>
<dbReference type="GO" id="GO:0022857">
    <property type="term" value="F:transmembrane transporter activity"/>
    <property type="evidence" value="ECO:0007669"/>
    <property type="project" value="InterPro"/>
</dbReference>
<evidence type="ECO:0000256" key="2">
    <source>
        <dbReference type="ARBA" id="ARBA00006727"/>
    </source>
</evidence>
<feature type="transmembrane region" description="Helical" evidence="3">
    <location>
        <begin position="260"/>
        <end position="283"/>
    </location>
</feature>
<dbReference type="OrthoDB" id="2213137at2759"/>
<dbReference type="EMBL" id="QGMJ01000017">
    <property type="protein sequence ID" value="TVY45278.1"/>
    <property type="molecule type" value="Genomic_DNA"/>
</dbReference>
<comment type="similarity">
    <text evidence="2">Belongs to the major facilitator superfamily. Monocarboxylate porter (TC 2.A.1.13) family.</text>
</comment>
<evidence type="ECO:0000313" key="5">
    <source>
        <dbReference type="EMBL" id="TVY45278.1"/>
    </source>
</evidence>
<feature type="transmembrane region" description="Helical" evidence="3">
    <location>
        <begin position="95"/>
        <end position="116"/>
    </location>
</feature>
<dbReference type="InterPro" id="IPR020846">
    <property type="entry name" value="MFS_dom"/>
</dbReference>
<keyword evidence="3" id="KW-0812">Transmembrane</keyword>
<feature type="transmembrane region" description="Helical" evidence="3">
    <location>
        <begin position="323"/>
        <end position="342"/>
    </location>
</feature>
<feature type="transmembrane region" description="Helical" evidence="3">
    <location>
        <begin position="383"/>
        <end position="405"/>
    </location>
</feature>
<feature type="transmembrane region" description="Helical" evidence="3">
    <location>
        <begin position="183"/>
        <end position="204"/>
    </location>
</feature>
<evidence type="ECO:0000259" key="4">
    <source>
        <dbReference type="PROSITE" id="PS50850"/>
    </source>
</evidence>
<dbReference type="Pfam" id="PF07690">
    <property type="entry name" value="MFS_1"/>
    <property type="match status" value="1"/>
</dbReference>
<feature type="domain" description="Major facilitator superfamily (MFS) profile" evidence="4">
    <location>
        <begin position="259"/>
        <end position="459"/>
    </location>
</feature>
<sequence>MPSSIELQNWNQVTTQSQTELVSVPSYIQHERNSTQARETTTIPHLKRTDGGLAAWGLLAAAFVFEACFWGFPISYGVFQNYYSTLPAFAGSSKIALIGTIAQGFCYLGAPLSTAIAKRFPKFQRLQIWIGWPLCILSLVAGSFAETLNGLIATQGVMYGLGFVMLTYPIYSFVDEWFVVRKGMAFGIVSAASGFAGMFVPFIVEVLLHKYGYKTTLRAIAIAMAVLTAPLIPFLKGRLPPADQSTRTKTNWGFVKKPLFWIYGASTLIQNFGFFFPALYLPLYATAIGLSATKGALILAVMAGAQVLGQFSFGYLSDKRVSVNTLAITSSVISTFTTFVLWGMAKSLAMLVAFAIMYGFFGYGFSTMRVAMARKVSDDPSAVVAIFSILVFLQGIGNILAGPISTALLSQRTRLGAYGILKYQFLVVFTGICMAISALTIVSWYLRPRKTKLLDGIKV</sequence>
<dbReference type="AlphaFoldDB" id="A0A8H8UHF4"/>
<dbReference type="PANTHER" id="PTHR11360">
    <property type="entry name" value="MONOCARBOXYLATE TRANSPORTER"/>
    <property type="match status" value="1"/>
</dbReference>
<accession>A0A8H8UHF4</accession>
<feature type="transmembrane region" description="Helical" evidence="3">
    <location>
        <begin position="53"/>
        <end position="75"/>
    </location>
</feature>
<feature type="transmembrane region" description="Helical" evidence="3">
    <location>
        <begin position="348"/>
        <end position="371"/>
    </location>
</feature>
<dbReference type="InterPro" id="IPR050327">
    <property type="entry name" value="Proton-linked_MCT"/>
</dbReference>
<feature type="transmembrane region" description="Helical" evidence="3">
    <location>
        <begin position="295"/>
        <end position="316"/>
    </location>
</feature>
<proteinExistence type="inferred from homology"/>
<feature type="transmembrane region" description="Helical" evidence="3">
    <location>
        <begin position="128"/>
        <end position="145"/>
    </location>
</feature>
<feature type="transmembrane region" description="Helical" evidence="3">
    <location>
        <begin position="216"/>
        <end position="239"/>
    </location>
</feature>
<evidence type="ECO:0000313" key="6">
    <source>
        <dbReference type="Proteomes" id="UP000462212"/>
    </source>
</evidence>
<comment type="subcellular location">
    <subcellularLocation>
        <location evidence="1">Membrane</location>
        <topology evidence="1">Multi-pass membrane protein</topology>
    </subcellularLocation>
</comment>
<dbReference type="Proteomes" id="UP000462212">
    <property type="component" value="Unassembled WGS sequence"/>
</dbReference>
<feature type="transmembrane region" description="Helical" evidence="3">
    <location>
        <begin position="425"/>
        <end position="446"/>
    </location>
</feature>
<organism evidence="5 6">
    <name type="scientific">Lachnellula subtilissima</name>
    <dbReference type="NCBI Taxonomy" id="602034"/>
    <lineage>
        <taxon>Eukaryota</taxon>
        <taxon>Fungi</taxon>
        <taxon>Dikarya</taxon>
        <taxon>Ascomycota</taxon>
        <taxon>Pezizomycotina</taxon>
        <taxon>Leotiomycetes</taxon>
        <taxon>Helotiales</taxon>
        <taxon>Lachnaceae</taxon>
        <taxon>Lachnellula</taxon>
    </lineage>
</organism>
<dbReference type="InterPro" id="IPR011701">
    <property type="entry name" value="MFS"/>
</dbReference>
<dbReference type="PANTHER" id="PTHR11360:SF287">
    <property type="entry name" value="MFS MONOCARBOXYLATE TRANSPORTER"/>
    <property type="match status" value="1"/>
</dbReference>
<keyword evidence="6" id="KW-1185">Reference proteome</keyword>
<evidence type="ECO:0000256" key="3">
    <source>
        <dbReference type="SAM" id="Phobius"/>
    </source>
</evidence>
<dbReference type="InterPro" id="IPR036259">
    <property type="entry name" value="MFS_trans_sf"/>
</dbReference>
<dbReference type="SUPFAM" id="SSF103473">
    <property type="entry name" value="MFS general substrate transporter"/>
    <property type="match status" value="1"/>
</dbReference>
<reference evidence="5 6" key="1">
    <citation type="submission" date="2018-05" db="EMBL/GenBank/DDBJ databases">
        <title>Genome sequencing and assembly of the regulated plant pathogen Lachnellula willkommii and related sister species for the development of diagnostic species identification markers.</title>
        <authorList>
            <person name="Giroux E."/>
            <person name="Bilodeau G."/>
        </authorList>
    </citation>
    <scope>NUCLEOTIDE SEQUENCE [LARGE SCALE GENOMIC DNA]</scope>
    <source>
        <strain evidence="5 6">CBS 197.66</strain>
    </source>
</reference>
<evidence type="ECO:0000256" key="1">
    <source>
        <dbReference type="ARBA" id="ARBA00004141"/>
    </source>
</evidence>
<dbReference type="Gene3D" id="1.20.1250.20">
    <property type="entry name" value="MFS general substrate transporter like domains"/>
    <property type="match status" value="2"/>
</dbReference>